<evidence type="ECO:0000256" key="7">
    <source>
        <dbReference type="ARBA" id="ARBA00022989"/>
    </source>
</evidence>
<evidence type="ECO:0000256" key="11">
    <source>
        <dbReference type="ARBA" id="ARBA00045497"/>
    </source>
</evidence>
<dbReference type="GO" id="GO:0000287">
    <property type="term" value="F:magnesium ion binding"/>
    <property type="evidence" value="ECO:0007669"/>
    <property type="project" value="TreeGrafter"/>
</dbReference>
<dbReference type="InterPro" id="IPR002523">
    <property type="entry name" value="MgTranspt_CorA/ZnTranspt_ZntB"/>
</dbReference>
<name>A0A6J6UM45_9ZZZZ</name>
<comment type="function">
    <text evidence="11">Mediates influx of magnesium ions. Alternates between open and closed states. Activated by low cytoplasmic Mg(2+) levels. Inactive when cytoplasmic Mg(2+) levels are high.</text>
</comment>
<dbReference type="GO" id="GO:0050897">
    <property type="term" value="F:cobalt ion binding"/>
    <property type="evidence" value="ECO:0007669"/>
    <property type="project" value="TreeGrafter"/>
</dbReference>
<protein>
    <submittedName>
        <fullName evidence="13">Unannotated protein</fullName>
    </submittedName>
</protein>
<comment type="subcellular location">
    <subcellularLocation>
        <location evidence="1">Cell membrane</location>
        <topology evidence="1">Multi-pass membrane protein</topology>
    </subcellularLocation>
</comment>
<dbReference type="FunFam" id="1.20.58.340:FF:000004">
    <property type="entry name" value="Magnesium transport protein CorA"/>
    <property type="match status" value="1"/>
</dbReference>
<feature type="transmembrane region" description="Helical" evidence="12">
    <location>
        <begin position="289"/>
        <end position="309"/>
    </location>
</feature>
<evidence type="ECO:0000256" key="5">
    <source>
        <dbReference type="ARBA" id="ARBA00022692"/>
    </source>
</evidence>
<evidence type="ECO:0000256" key="2">
    <source>
        <dbReference type="ARBA" id="ARBA00009765"/>
    </source>
</evidence>
<keyword evidence="3" id="KW-0813">Transport</keyword>
<dbReference type="EMBL" id="CAEZZK010000109">
    <property type="protein sequence ID" value="CAB4760586.1"/>
    <property type="molecule type" value="Genomic_DNA"/>
</dbReference>
<dbReference type="InterPro" id="IPR045863">
    <property type="entry name" value="CorA_TM1_TM2"/>
</dbReference>
<evidence type="ECO:0000256" key="12">
    <source>
        <dbReference type="SAM" id="Phobius"/>
    </source>
</evidence>
<proteinExistence type="inferred from homology"/>
<evidence type="ECO:0000256" key="3">
    <source>
        <dbReference type="ARBA" id="ARBA00022448"/>
    </source>
</evidence>
<dbReference type="InterPro" id="IPR045861">
    <property type="entry name" value="CorA_cytoplasmic_dom"/>
</dbReference>
<gene>
    <name evidence="13" type="ORF">UFOPK2855_00643</name>
</gene>
<accession>A0A6J6UM45</accession>
<keyword evidence="6" id="KW-0460">Magnesium</keyword>
<keyword evidence="8" id="KW-0406">Ion transport</keyword>
<evidence type="ECO:0000313" key="13">
    <source>
        <dbReference type="EMBL" id="CAB4760586.1"/>
    </source>
</evidence>
<dbReference type="PANTHER" id="PTHR46494">
    <property type="entry name" value="CORA FAMILY METAL ION TRANSPORTER (EUROFUNG)"/>
    <property type="match status" value="1"/>
</dbReference>
<dbReference type="GO" id="GO:0005886">
    <property type="term" value="C:plasma membrane"/>
    <property type="evidence" value="ECO:0007669"/>
    <property type="project" value="UniProtKB-SubCell"/>
</dbReference>
<evidence type="ECO:0000256" key="4">
    <source>
        <dbReference type="ARBA" id="ARBA00022475"/>
    </source>
</evidence>
<keyword evidence="7 12" id="KW-1133">Transmembrane helix</keyword>
<keyword evidence="5 12" id="KW-0812">Transmembrane</keyword>
<evidence type="ECO:0000256" key="1">
    <source>
        <dbReference type="ARBA" id="ARBA00004651"/>
    </source>
</evidence>
<keyword evidence="9 12" id="KW-0472">Membrane</keyword>
<evidence type="ECO:0000256" key="9">
    <source>
        <dbReference type="ARBA" id="ARBA00023136"/>
    </source>
</evidence>
<keyword evidence="4" id="KW-1003">Cell membrane</keyword>
<comment type="similarity">
    <text evidence="2">Belongs to the CorA metal ion transporter (MIT) (TC 1.A.35) family.</text>
</comment>
<sequence length="315" mass="35730">MLVDEAKYLDGKRVHGEVQNSDSQFTWVGLVDASESELKIFQNRFHLNPLAVEDALSNTQRPKLDQYREHSLLLLKTIAYDLKTEKIVVGDITIFFAKNFLLTVRHGDVIPLGTIRADLENHPDRLALGTIAVLHEIVDRLVDQYLLVCASLDEDVNQIEDAVFDDDHPAPASDLYFVKRELIEFRRAVMPLLQPIDQIVSGKVNGVGAEWTELFSDIRDHLLKVIDEVGSMNEIMDAALHANSALVQTQQNSDMRKISAWVGIGAVPTMIAGIYGMNFKYLPELEWRYGYFVVVGALVVVCTVLFRLFRKYKWL</sequence>
<dbReference type="PANTHER" id="PTHR46494:SF1">
    <property type="entry name" value="CORA FAMILY METAL ION TRANSPORTER (EUROFUNG)"/>
    <property type="match status" value="1"/>
</dbReference>
<evidence type="ECO:0000256" key="10">
    <source>
        <dbReference type="ARBA" id="ARBA00034269"/>
    </source>
</evidence>
<dbReference type="SUPFAM" id="SSF144083">
    <property type="entry name" value="Magnesium transport protein CorA, transmembrane region"/>
    <property type="match status" value="1"/>
</dbReference>
<reference evidence="13" key="1">
    <citation type="submission" date="2020-05" db="EMBL/GenBank/DDBJ databases">
        <authorList>
            <person name="Chiriac C."/>
            <person name="Salcher M."/>
            <person name="Ghai R."/>
            <person name="Kavagutti S V."/>
        </authorList>
    </citation>
    <scope>NUCLEOTIDE SEQUENCE</scope>
</reference>
<evidence type="ECO:0000256" key="8">
    <source>
        <dbReference type="ARBA" id="ARBA00023065"/>
    </source>
</evidence>
<dbReference type="AlphaFoldDB" id="A0A6J6UM45"/>
<organism evidence="13">
    <name type="scientific">freshwater metagenome</name>
    <dbReference type="NCBI Taxonomy" id="449393"/>
    <lineage>
        <taxon>unclassified sequences</taxon>
        <taxon>metagenomes</taxon>
        <taxon>ecological metagenomes</taxon>
    </lineage>
</organism>
<dbReference type="Pfam" id="PF01544">
    <property type="entry name" value="CorA"/>
    <property type="match status" value="1"/>
</dbReference>
<dbReference type="Gene3D" id="3.30.460.20">
    <property type="entry name" value="CorA soluble domain-like"/>
    <property type="match status" value="1"/>
</dbReference>
<dbReference type="CDD" id="cd12830">
    <property type="entry name" value="MtCorA-like"/>
    <property type="match status" value="1"/>
</dbReference>
<feature type="transmembrane region" description="Helical" evidence="12">
    <location>
        <begin position="258"/>
        <end position="277"/>
    </location>
</feature>
<comment type="catalytic activity">
    <reaction evidence="10">
        <text>Mg(2+)(in) = Mg(2+)(out)</text>
        <dbReference type="Rhea" id="RHEA:29827"/>
        <dbReference type="ChEBI" id="CHEBI:18420"/>
    </reaction>
</comment>
<dbReference type="Gene3D" id="1.20.58.340">
    <property type="entry name" value="Magnesium transport protein CorA, transmembrane region"/>
    <property type="match status" value="2"/>
</dbReference>
<dbReference type="GO" id="GO:0015095">
    <property type="term" value="F:magnesium ion transmembrane transporter activity"/>
    <property type="evidence" value="ECO:0007669"/>
    <property type="project" value="TreeGrafter"/>
</dbReference>
<dbReference type="SUPFAM" id="SSF143865">
    <property type="entry name" value="CorA soluble domain-like"/>
    <property type="match status" value="1"/>
</dbReference>
<dbReference type="GO" id="GO:0015087">
    <property type="term" value="F:cobalt ion transmembrane transporter activity"/>
    <property type="evidence" value="ECO:0007669"/>
    <property type="project" value="TreeGrafter"/>
</dbReference>
<evidence type="ECO:0000256" key="6">
    <source>
        <dbReference type="ARBA" id="ARBA00022842"/>
    </source>
</evidence>